<keyword evidence="6 9" id="KW-0547">Nucleotide-binding</keyword>
<dbReference type="InterPro" id="IPR003721">
    <property type="entry name" value="Pantoate_ligase"/>
</dbReference>
<dbReference type="EC" id="6.3.2.1" evidence="9"/>
<dbReference type="InterPro" id="IPR042176">
    <property type="entry name" value="Pantoate_ligase_C"/>
</dbReference>
<comment type="similarity">
    <text evidence="2 9">Belongs to the pantothenate synthetase family.</text>
</comment>
<evidence type="ECO:0000313" key="11">
    <source>
        <dbReference type="EMBL" id="SEM63170.1"/>
    </source>
</evidence>
<comment type="catalytic activity">
    <reaction evidence="8 9">
        <text>(R)-pantoate + beta-alanine + ATP = (R)-pantothenate + AMP + diphosphate + H(+)</text>
        <dbReference type="Rhea" id="RHEA:10912"/>
        <dbReference type="ChEBI" id="CHEBI:15378"/>
        <dbReference type="ChEBI" id="CHEBI:15980"/>
        <dbReference type="ChEBI" id="CHEBI:29032"/>
        <dbReference type="ChEBI" id="CHEBI:30616"/>
        <dbReference type="ChEBI" id="CHEBI:33019"/>
        <dbReference type="ChEBI" id="CHEBI:57966"/>
        <dbReference type="ChEBI" id="CHEBI:456215"/>
        <dbReference type="EC" id="6.3.2.1"/>
    </reaction>
</comment>
<keyword evidence="7 9" id="KW-0067">ATP-binding</keyword>
<reference evidence="10 12" key="1">
    <citation type="submission" date="2014-07" db="EMBL/GenBank/DDBJ databases">
        <title>Complete genome sequence of a moderately halophilic bacterium Terribacillus aidingensis MP602, isolated from Cryptomeria fortunei in Tianmu mountain in China.</title>
        <authorList>
            <person name="Wang Y."/>
            <person name="Lu P."/>
            <person name="Zhang L."/>
        </authorList>
    </citation>
    <scope>NUCLEOTIDE SEQUENCE [LARGE SCALE GENOMIC DNA]</scope>
    <source>
        <strain evidence="10 12">MP602</strain>
    </source>
</reference>
<evidence type="ECO:0000256" key="6">
    <source>
        <dbReference type="ARBA" id="ARBA00022741"/>
    </source>
</evidence>
<dbReference type="OrthoDB" id="9773087at2"/>
<feature type="binding site" evidence="9">
    <location>
        <position position="61"/>
    </location>
    <ligand>
        <name>beta-alanine</name>
        <dbReference type="ChEBI" id="CHEBI:57966"/>
    </ligand>
</feature>
<dbReference type="CDD" id="cd00560">
    <property type="entry name" value="PanC"/>
    <property type="match status" value="1"/>
</dbReference>
<dbReference type="GO" id="GO:0015940">
    <property type="term" value="P:pantothenate biosynthetic process"/>
    <property type="evidence" value="ECO:0007669"/>
    <property type="project" value="UniProtKB-UniRule"/>
</dbReference>
<evidence type="ECO:0000256" key="3">
    <source>
        <dbReference type="ARBA" id="ARBA00022490"/>
    </source>
</evidence>
<gene>
    <name evidence="9" type="primary">panC</name>
    <name evidence="10" type="ORF">GZ22_08290</name>
    <name evidence="11" type="ORF">SAMN04489762_0597</name>
</gene>
<dbReference type="GO" id="GO:0005524">
    <property type="term" value="F:ATP binding"/>
    <property type="evidence" value="ECO:0007669"/>
    <property type="project" value="UniProtKB-KW"/>
</dbReference>
<dbReference type="Pfam" id="PF02569">
    <property type="entry name" value="Pantoate_ligase"/>
    <property type="match status" value="1"/>
</dbReference>
<feature type="binding site" evidence="9">
    <location>
        <position position="176"/>
    </location>
    <ligand>
        <name>ATP</name>
        <dbReference type="ChEBI" id="CHEBI:30616"/>
    </ligand>
</feature>
<dbReference type="HOGENOM" id="CLU_047148_0_0_9"/>
<proteinExistence type="inferred from homology"/>
<keyword evidence="5 9" id="KW-0566">Pantothenate biosynthesis</keyword>
<keyword evidence="4 9" id="KW-0436">Ligase</keyword>
<feature type="binding site" evidence="9">
    <location>
        <begin position="184"/>
        <end position="187"/>
    </location>
    <ligand>
        <name>ATP</name>
        <dbReference type="ChEBI" id="CHEBI:30616"/>
    </ligand>
</feature>
<comment type="pathway">
    <text evidence="1 9">Cofactor biosynthesis; (R)-pantothenate biosynthesis; (R)-pantothenate from (R)-pantoate and beta-alanine: step 1/1.</text>
</comment>
<evidence type="ECO:0000256" key="1">
    <source>
        <dbReference type="ARBA" id="ARBA00004990"/>
    </source>
</evidence>
<dbReference type="GO" id="GO:0004592">
    <property type="term" value="F:pantoate-beta-alanine ligase activity"/>
    <property type="evidence" value="ECO:0007669"/>
    <property type="project" value="UniProtKB-UniRule"/>
</dbReference>
<protein>
    <recommendedName>
        <fullName evidence="9">Pantothenate synthetase</fullName>
        <shortName evidence="9">PS</shortName>
        <ecNumber evidence="9">6.3.2.1</ecNumber>
    </recommendedName>
    <alternativeName>
        <fullName evidence="9">Pantoate--beta-alanine ligase</fullName>
    </alternativeName>
    <alternativeName>
        <fullName evidence="9">Pantoate-activating enzyme</fullName>
    </alternativeName>
</protein>
<dbReference type="FunFam" id="3.30.1300.10:FF:000001">
    <property type="entry name" value="Pantothenate synthetase"/>
    <property type="match status" value="1"/>
</dbReference>
<accession>A0AAX2EBR2</accession>
<reference evidence="11 13" key="2">
    <citation type="submission" date="2016-10" db="EMBL/GenBank/DDBJ databases">
        <authorList>
            <person name="Varghese N."/>
            <person name="Submissions S."/>
        </authorList>
    </citation>
    <scope>NUCLEOTIDE SEQUENCE [LARGE SCALE GENOMIC DNA]</scope>
    <source>
        <strain evidence="11 13">DSM 21619</strain>
    </source>
</reference>
<dbReference type="NCBIfam" id="TIGR00018">
    <property type="entry name" value="panC"/>
    <property type="match status" value="1"/>
</dbReference>
<dbReference type="Gene3D" id="3.40.50.620">
    <property type="entry name" value="HUPs"/>
    <property type="match status" value="1"/>
</dbReference>
<evidence type="ECO:0000256" key="8">
    <source>
        <dbReference type="ARBA" id="ARBA00048258"/>
    </source>
</evidence>
<name>A0A075LKL2_9BACI</name>
<sequence>MKIISTLEALQQERVQLAKEQKSVGYVATMGFLHEGHQSLMKRSKAENDITVLSIFVNPLQFGAGEDFETYPRDAVRDQCIAEQEGVDIVFMPEAAAMYPGNSTIKLHVADRVDVLCGKSRPGHFDGVVTVLSKLFHLIQPDRAYFGLKDAQQVAVVQALVDDLNFPLEVVPVPTVREEDGLAKSSRNVYLSNQERQVAPAIHQALQQGKQSIQNGEKDPEKIASAVKEFINSQTSGRIDYVEILSYPALKPVKKIEERVIIAAAVYFDKARLIDNLVLEADGSIMDRF</sequence>
<dbReference type="EMBL" id="FOCD01000001">
    <property type="protein sequence ID" value="SEM63170.1"/>
    <property type="molecule type" value="Genomic_DNA"/>
</dbReference>
<dbReference type="PANTHER" id="PTHR21299:SF1">
    <property type="entry name" value="PANTOATE--BETA-ALANINE LIGASE"/>
    <property type="match status" value="1"/>
</dbReference>
<dbReference type="Proteomes" id="UP000027980">
    <property type="component" value="Chromosome"/>
</dbReference>
<evidence type="ECO:0000313" key="10">
    <source>
        <dbReference type="EMBL" id="AIF66631.1"/>
    </source>
</evidence>
<feature type="binding site" evidence="9">
    <location>
        <position position="61"/>
    </location>
    <ligand>
        <name>(R)-pantoate</name>
        <dbReference type="ChEBI" id="CHEBI:15980"/>
    </ligand>
</feature>
<evidence type="ECO:0000256" key="9">
    <source>
        <dbReference type="HAMAP-Rule" id="MF_00158"/>
    </source>
</evidence>
<evidence type="ECO:0000313" key="12">
    <source>
        <dbReference type="Proteomes" id="UP000027980"/>
    </source>
</evidence>
<dbReference type="GO" id="GO:0005829">
    <property type="term" value="C:cytosol"/>
    <property type="evidence" value="ECO:0007669"/>
    <property type="project" value="TreeGrafter"/>
</dbReference>
<dbReference type="HAMAP" id="MF_00158">
    <property type="entry name" value="PanC"/>
    <property type="match status" value="1"/>
</dbReference>
<evidence type="ECO:0000313" key="13">
    <source>
        <dbReference type="Proteomes" id="UP000199735"/>
    </source>
</evidence>
<dbReference type="AlphaFoldDB" id="A0A075LKL2"/>
<organism evidence="10 12">
    <name type="scientific">Terribacillus saccharophilus</name>
    <dbReference type="NCBI Taxonomy" id="361277"/>
    <lineage>
        <taxon>Bacteria</taxon>
        <taxon>Bacillati</taxon>
        <taxon>Bacillota</taxon>
        <taxon>Bacilli</taxon>
        <taxon>Bacillales</taxon>
        <taxon>Bacillaceae</taxon>
        <taxon>Terribacillus</taxon>
    </lineage>
</organism>
<evidence type="ECO:0000256" key="7">
    <source>
        <dbReference type="ARBA" id="ARBA00022840"/>
    </source>
</evidence>
<dbReference type="Proteomes" id="UP000199735">
    <property type="component" value="Unassembled WGS sequence"/>
</dbReference>
<dbReference type="RefSeq" id="WP_038560858.1">
    <property type="nucleotide sequence ID" value="NZ_CP008876.1"/>
</dbReference>
<feature type="binding site" evidence="9">
    <location>
        <begin position="147"/>
        <end position="150"/>
    </location>
    <ligand>
        <name>ATP</name>
        <dbReference type="ChEBI" id="CHEBI:30616"/>
    </ligand>
</feature>
<dbReference type="InterPro" id="IPR014729">
    <property type="entry name" value="Rossmann-like_a/b/a_fold"/>
</dbReference>
<dbReference type="GeneID" id="34220893"/>
<feature type="active site" description="Proton donor" evidence="9">
    <location>
        <position position="37"/>
    </location>
</feature>
<keyword evidence="3 9" id="KW-0963">Cytoplasm</keyword>
<dbReference type="Gene3D" id="3.30.1300.10">
    <property type="entry name" value="Pantoate-beta-alanine ligase, C-terminal domain"/>
    <property type="match status" value="1"/>
</dbReference>
<dbReference type="EMBL" id="CP008876">
    <property type="protein sequence ID" value="AIF66631.1"/>
    <property type="molecule type" value="Genomic_DNA"/>
</dbReference>
<dbReference type="FunFam" id="3.40.50.620:FF:000013">
    <property type="entry name" value="Pantothenate synthetase"/>
    <property type="match status" value="1"/>
</dbReference>
<feature type="binding site" evidence="9">
    <location>
        <begin position="30"/>
        <end position="37"/>
    </location>
    <ligand>
        <name>ATP</name>
        <dbReference type="ChEBI" id="CHEBI:30616"/>
    </ligand>
</feature>
<dbReference type="PANTHER" id="PTHR21299">
    <property type="entry name" value="CYTIDYLATE KINASE/PANTOATE-BETA-ALANINE LIGASE"/>
    <property type="match status" value="1"/>
</dbReference>
<comment type="function">
    <text evidence="9">Catalyzes the condensation of pantoate with beta-alanine in an ATP-dependent reaction via a pantoyl-adenylate intermediate.</text>
</comment>
<comment type="subunit">
    <text evidence="9">Homodimer.</text>
</comment>
<feature type="binding site" evidence="9">
    <location>
        <position position="153"/>
    </location>
    <ligand>
        <name>(R)-pantoate</name>
        <dbReference type="ChEBI" id="CHEBI:15980"/>
    </ligand>
</feature>
<comment type="miscellaneous">
    <text evidence="9">The reaction proceeds by a bi uni uni bi ping pong mechanism.</text>
</comment>
<evidence type="ECO:0000256" key="2">
    <source>
        <dbReference type="ARBA" id="ARBA00009256"/>
    </source>
</evidence>
<comment type="subcellular location">
    <subcellularLocation>
        <location evidence="9">Cytoplasm</location>
    </subcellularLocation>
</comment>
<accession>A0A075LKL2</accession>
<evidence type="ECO:0000256" key="4">
    <source>
        <dbReference type="ARBA" id="ARBA00022598"/>
    </source>
</evidence>
<evidence type="ECO:0000256" key="5">
    <source>
        <dbReference type="ARBA" id="ARBA00022655"/>
    </source>
</evidence>
<dbReference type="KEGG" id="tap:GZ22_08290"/>
<dbReference type="UniPathway" id="UPA00028">
    <property type="reaction ID" value="UER00005"/>
</dbReference>
<dbReference type="SUPFAM" id="SSF52374">
    <property type="entry name" value="Nucleotidylyl transferase"/>
    <property type="match status" value="1"/>
</dbReference>